<dbReference type="SUPFAM" id="SSF54277">
    <property type="entry name" value="CAD &amp; PB1 domains"/>
    <property type="match status" value="1"/>
</dbReference>
<evidence type="ECO:0000256" key="8">
    <source>
        <dbReference type="ARBA" id="ARBA00023294"/>
    </source>
</evidence>
<dbReference type="InterPro" id="IPR015300">
    <property type="entry name" value="DNA-bd_pseudobarrel_sf"/>
</dbReference>
<dbReference type="PROSITE" id="PS50863">
    <property type="entry name" value="B3"/>
    <property type="match status" value="1"/>
</dbReference>
<proteinExistence type="inferred from homology"/>
<evidence type="ECO:0000313" key="12">
    <source>
        <dbReference type="EMBL" id="CAH2035917.1"/>
    </source>
</evidence>
<evidence type="ECO:0000256" key="3">
    <source>
        <dbReference type="ARBA" id="ARBA00011726"/>
    </source>
</evidence>
<dbReference type="InterPro" id="IPR003340">
    <property type="entry name" value="B3_DNA-bd"/>
</dbReference>
<evidence type="ECO:0000256" key="7">
    <source>
        <dbReference type="ARBA" id="ARBA00023242"/>
    </source>
</evidence>
<dbReference type="EMBL" id="OU466857">
    <property type="protein sequence ID" value="CAH2035917.1"/>
    <property type="molecule type" value="Genomic_DNA"/>
</dbReference>
<dbReference type="Pfam" id="PF06507">
    <property type="entry name" value="ARF_AD"/>
    <property type="match status" value="1"/>
</dbReference>
<dbReference type="FunFam" id="2.40.330.10:FF:000001">
    <property type="entry name" value="Auxin response factor"/>
    <property type="match status" value="1"/>
</dbReference>
<dbReference type="PANTHER" id="PTHR31384">
    <property type="entry name" value="AUXIN RESPONSE FACTOR 4-RELATED"/>
    <property type="match status" value="1"/>
</dbReference>
<dbReference type="SUPFAM" id="SSF101936">
    <property type="entry name" value="DNA-binding pseudobarrel domain"/>
    <property type="match status" value="1"/>
</dbReference>
<dbReference type="PANTHER" id="PTHR31384:SF164">
    <property type="entry name" value="AUXIN RESPONSE FACTOR 12-RELATED"/>
    <property type="match status" value="1"/>
</dbReference>
<comment type="function">
    <text evidence="9">Auxin response factors (ARFs) are transcriptional factors that bind specifically to the DNA sequence 5'-TGTCTC-3' found in the auxin-responsive promoter elements (AuxREs). Could act as transcriptional activator or repressor. Formation of heterodimers with Aux/IAA proteins may alter their ability to modulate early auxin response genes expression.</text>
</comment>
<dbReference type="AlphaFoldDB" id="A0AAU9RCW3"/>
<evidence type="ECO:0000256" key="5">
    <source>
        <dbReference type="ARBA" id="ARBA00023125"/>
    </source>
</evidence>
<evidence type="ECO:0000313" key="13">
    <source>
        <dbReference type="Proteomes" id="UP000836841"/>
    </source>
</evidence>
<name>A0AAU9RCW3_THLAR</name>
<keyword evidence="13" id="KW-1185">Reference proteome</keyword>
<dbReference type="FunFam" id="2.30.30.1040:FF:000001">
    <property type="entry name" value="Auxin response factor"/>
    <property type="match status" value="1"/>
</dbReference>
<dbReference type="Gene3D" id="3.10.20.90">
    <property type="entry name" value="Phosphatidylinositol 3-kinase Catalytic Subunit, Chain A, domain 1"/>
    <property type="match status" value="1"/>
</dbReference>
<accession>A0AAU9RCW3</accession>
<dbReference type="InterPro" id="IPR010525">
    <property type="entry name" value="ARF_dom"/>
</dbReference>
<keyword evidence="6 10" id="KW-0804">Transcription</keyword>
<dbReference type="GO" id="GO:0009734">
    <property type="term" value="P:auxin-activated signaling pathway"/>
    <property type="evidence" value="ECO:0007669"/>
    <property type="project" value="UniProtKB-KW"/>
</dbReference>
<evidence type="ECO:0000256" key="2">
    <source>
        <dbReference type="ARBA" id="ARBA00007853"/>
    </source>
</evidence>
<evidence type="ECO:0000256" key="1">
    <source>
        <dbReference type="ARBA" id="ARBA00004123"/>
    </source>
</evidence>
<dbReference type="GO" id="GO:0003677">
    <property type="term" value="F:DNA binding"/>
    <property type="evidence" value="ECO:0007669"/>
    <property type="project" value="UniProtKB-KW"/>
</dbReference>
<comment type="similarity">
    <text evidence="2 10">Belongs to the ARF family.</text>
</comment>
<sequence>MFFFCSAIDETKNYLYNELWKICAGPLFDLPKYGENIYYFPQGHIEHLEAYTKDDLGQIRPIFDIPSKIRCNVTDIQLKVENNTDNIYAKITLLPNIAEGEMLIPNGNQENHNFVYFTKVLSASDVSMHGGFTIFKRHAVECLPLLDMSQPTPTQEIVAKDLHGYEWRFKHIFRGTPQRHIFTTGWSAFVTAKKLVAGDSFVFLRGENGESLVGTIRAARKQSNILSSVISKQCMHNRIIASALNATNTKCMFDVFCKPRSSQFVVNFNKVIDGMNNKFNIDSKIMMRFEGKDFAEIRCSGTIVKIHDFSSYWRNSEWRNLEVKWDKPASIPRPDKVSPWEIELLAPTSNVTHSALLKNKRSRPIDEIGVSMWIPTLTQSQEIGQSSVNSPENISKLSYRDATGYSKNSSDWLMSNSIPTISKSNENNQMLMSINKKTTTDTTCSYKLFGVDLVQMQGVAIGRAVDLTILDGYNHLIDELDKLFDLKGELHTRNQWEIVFKDDKGDKMLVGDDPWPYRVLQHSEENSNMFKRNGQDHKIKEQNL</sequence>
<keyword evidence="8 10" id="KW-0927">Auxin signaling pathway</keyword>
<protein>
    <recommendedName>
        <fullName evidence="10">Auxin response factor</fullName>
    </recommendedName>
</protein>
<comment type="subunit">
    <text evidence="3 10">Homodimers and heterodimers.</text>
</comment>
<organism evidence="12 13">
    <name type="scientific">Thlaspi arvense</name>
    <name type="common">Field penny-cress</name>
    <dbReference type="NCBI Taxonomy" id="13288"/>
    <lineage>
        <taxon>Eukaryota</taxon>
        <taxon>Viridiplantae</taxon>
        <taxon>Streptophyta</taxon>
        <taxon>Embryophyta</taxon>
        <taxon>Tracheophyta</taxon>
        <taxon>Spermatophyta</taxon>
        <taxon>Magnoliopsida</taxon>
        <taxon>eudicotyledons</taxon>
        <taxon>Gunneridae</taxon>
        <taxon>Pentapetalae</taxon>
        <taxon>rosids</taxon>
        <taxon>malvids</taxon>
        <taxon>Brassicales</taxon>
        <taxon>Brassicaceae</taxon>
        <taxon>Thlaspideae</taxon>
        <taxon>Thlaspi</taxon>
    </lineage>
</organism>
<dbReference type="Gene3D" id="2.30.30.1040">
    <property type="match status" value="1"/>
</dbReference>
<dbReference type="CDD" id="cd10017">
    <property type="entry name" value="B3_DNA"/>
    <property type="match status" value="1"/>
</dbReference>
<evidence type="ECO:0000256" key="6">
    <source>
        <dbReference type="ARBA" id="ARBA00023163"/>
    </source>
</evidence>
<dbReference type="Gene3D" id="2.40.330.10">
    <property type="entry name" value="DNA-binding pseudobarrel domain"/>
    <property type="match status" value="1"/>
</dbReference>
<evidence type="ECO:0000259" key="11">
    <source>
        <dbReference type="PROSITE" id="PS50863"/>
    </source>
</evidence>
<feature type="domain" description="TF-B3" evidence="11">
    <location>
        <begin position="117"/>
        <end position="219"/>
    </location>
</feature>
<dbReference type="InterPro" id="IPR044835">
    <property type="entry name" value="ARF_plant"/>
</dbReference>
<dbReference type="Pfam" id="PF02362">
    <property type="entry name" value="B3"/>
    <property type="match status" value="1"/>
</dbReference>
<gene>
    <name evidence="12" type="ORF">TAV2_LOCUS1845</name>
</gene>
<dbReference type="SMART" id="SM01019">
    <property type="entry name" value="B3"/>
    <property type="match status" value="1"/>
</dbReference>
<comment type="subcellular location">
    <subcellularLocation>
        <location evidence="1 10">Nucleus</location>
    </subcellularLocation>
</comment>
<evidence type="ECO:0000256" key="9">
    <source>
        <dbReference type="ARBA" id="ARBA00037697"/>
    </source>
</evidence>
<evidence type="ECO:0000256" key="4">
    <source>
        <dbReference type="ARBA" id="ARBA00023015"/>
    </source>
</evidence>
<evidence type="ECO:0000256" key="10">
    <source>
        <dbReference type="RuleBase" id="RU004561"/>
    </source>
</evidence>
<keyword evidence="4 10" id="KW-0805">Transcription regulation</keyword>
<dbReference type="GO" id="GO:0006355">
    <property type="term" value="P:regulation of DNA-templated transcription"/>
    <property type="evidence" value="ECO:0007669"/>
    <property type="project" value="InterPro"/>
</dbReference>
<dbReference type="GO" id="GO:0005634">
    <property type="term" value="C:nucleus"/>
    <property type="evidence" value="ECO:0007669"/>
    <property type="project" value="UniProtKB-SubCell"/>
</dbReference>
<keyword evidence="7 10" id="KW-0539">Nucleus</keyword>
<dbReference type="Proteomes" id="UP000836841">
    <property type="component" value="Chromosome 1"/>
</dbReference>
<reference evidence="12 13" key="1">
    <citation type="submission" date="2022-03" db="EMBL/GenBank/DDBJ databases">
        <authorList>
            <person name="Nunn A."/>
            <person name="Chopra R."/>
            <person name="Nunn A."/>
            <person name="Contreras Garrido A."/>
        </authorList>
    </citation>
    <scope>NUCLEOTIDE SEQUENCE [LARGE SCALE GENOMIC DNA]</scope>
</reference>
<keyword evidence="5 10" id="KW-0238">DNA-binding</keyword>